<keyword evidence="1" id="KW-0472">Membrane</keyword>
<keyword evidence="1" id="KW-0812">Transmembrane</keyword>
<dbReference type="AlphaFoldDB" id="A0A1V1VD83"/>
<feature type="transmembrane region" description="Helical" evidence="1">
    <location>
        <begin position="79"/>
        <end position="95"/>
    </location>
</feature>
<reference evidence="3 5" key="3">
    <citation type="submission" date="2020-09" db="EMBL/GenBank/DDBJ databases">
        <title>Complete, closed and curated genome sequences of Photobacterium damselae subsp. piscicida isolates from Australia indicate localised evolution and additional plasmid-borne pathogenicity mechanisms.</title>
        <authorList>
            <person name="Baseggio L."/>
            <person name="Silayeva O."/>
            <person name="Buller N."/>
            <person name="Landos M."/>
            <person name="Engelstaedter J."/>
            <person name="Barnes A.C."/>
        </authorList>
    </citation>
    <scope>NUCLEOTIDE SEQUENCE [LARGE SCALE GENOMIC DNA]</scope>
    <source>
        <strain evidence="3 5">AS-16-0540-1</strain>
    </source>
</reference>
<organism evidence="2 4">
    <name type="scientific">Photobacterium damsela subsp. piscicida</name>
    <name type="common">Pasteurella piscicida</name>
    <dbReference type="NCBI Taxonomy" id="38294"/>
    <lineage>
        <taxon>Bacteria</taxon>
        <taxon>Pseudomonadati</taxon>
        <taxon>Pseudomonadota</taxon>
        <taxon>Gammaproteobacteria</taxon>
        <taxon>Vibrionales</taxon>
        <taxon>Vibrionaceae</taxon>
        <taxon>Photobacterium</taxon>
    </lineage>
</organism>
<name>A0A1V1VD83_PHODP</name>
<feature type="transmembrane region" description="Helical" evidence="1">
    <location>
        <begin position="107"/>
        <end position="127"/>
    </location>
</feature>
<reference evidence="2" key="1">
    <citation type="journal article" date="2017" name="Genome Announc.">
        <title>Whole-Genome Sequence of Photobacterium damselae subsp. piscicida Strain 91-197, Isolated from Hybrid Striped Bass (Morone sp.) in the United States.</title>
        <authorList>
            <person name="Teru Y."/>
            <person name="Hikima J."/>
            <person name="Kono T."/>
            <person name="Sakai M."/>
            <person name="Takano T."/>
            <person name="Hawke J.P."/>
            <person name="Takeyama H."/>
            <person name="Aoki T."/>
        </authorList>
    </citation>
    <scope>NUCLEOTIDE SEQUENCE</scope>
    <source>
        <strain evidence="2">91-197</strain>
    </source>
</reference>
<dbReference type="RefSeq" id="WP_086958661.1">
    <property type="nucleotide sequence ID" value="NZ_AP018046.1"/>
</dbReference>
<dbReference type="EMBL" id="CP061855">
    <property type="protein sequence ID" value="QOD58137.1"/>
    <property type="molecule type" value="Genomic_DNA"/>
</dbReference>
<feature type="transmembrane region" description="Helical" evidence="1">
    <location>
        <begin position="12"/>
        <end position="36"/>
    </location>
</feature>
<sequence length="252" mass="27316">MLWSDWPLLLSSVLAQLAIGAFLFLGGAILTGKLCFGQNGRVQRTLPGLWFLLFASLVIRDVTLMFSQTYVAKPIGTETLFAISFFALALTYWFAEKQLMGNDTARKILLSCAIFMGCAYFVVGIMLRSNHLLVAMHFVATTLCGGALLAHALLVKAEHKVTEFNTWLPFIGAGIALLCLVLGIPQLGDLATQANQGELGPFVAQVISLGLLIAAVGVWFMPLLTKSKLVWNVMAFAIFLIFLSSYGAAVGY</sequence>
<accession>A0A1V1VD83</accession>
<feature type="transmembrane region" description="Helical" evidence="1">
    <location>
        <begin position="229"/>
        <end position="249"/>
    </location>
</feature>
<evidence type="ECO:0000313" key="4">
    <source>
        <dbReference type="Proteomes" id="UP000218676"/>
    </source>
</evidence>
<evidence type="ECO:0000313" key="2">
    <source>
        <dbReference type="EMBL" id="BAX55616.1"/>
    </source>
</evidence>
<dbReference type="EMBL" id="AP018046">
    <property type="protein sequence ID" value="BAX55616.1"/>
    <property type="molecule type" value="Genomic_DNA"/>
</dbReference>
<evidence type="ECO:0000313" key="5">
    <source>
        <dbReference type="Proteomes" id="UP000516656"/>
    </source>
</evidence>
<gene>
    <name evidence="3" type="ORF">IC627_20320</name>
    <name evidence="2" type="ORF">PDPUS_2_01030</name>
</gene>
<feature type="transmembrane region" description="Helical" evidence="1">
    <location>
        <begin position="167"/>
        <end position="187"/>
    </location>
</feature>
<evidence type="ECO:0000256" key="1">
    <source>
        <dbReference type="SAM" id="Phobius"/>
    </source>
</evidence>
<feature type="transmembrane region" description="Helical" evidence="1">
    <location>
        <begin position="48"/>
        <end position="67"/>
    </location>
</feature>
<dbReference type="Proteomes" id="UP000218676">
    <property type="component" value="Chromosome 2"/>
</dbReference>
<keyword evidence="1" id="KW-1133">Transmembrane helix</keyword>
<protein>
    <submittedName>
        <fullName evidence="3">Dimethylsulfoxide reductase</fullName>
    </submittedName>
</protein>
<feature type="transmembrane region" description="Helical" evidence="1">
    <location>
        <begin position="199"/>
        <end position="222"/>
    </location>
</feature>
<feature type="transmembrane region" description="Helical" evidence="1">
    <location>
        <begin position="133"/>
        <end position="155"/>
    </location>
</feature>
<proteinExistence type="predicted"/>
<dbReference type="Proteomes" id="UP000516656">
    <property type="component" value="Chromosome 2"/>
</dbReference>
<reference evidence="4" key="2">
    <citation type="submission" date="2017-05" db="EMBL/GenBank/DDBJ databases">
        <title>Whole genome sequence of fish pathogenic bacteria, Photobacterium damselae subsp. piscicida, strain 91-197, isolated from hybrid striped bass (Morone sp.) in USA.</title>
        <authorList>
            <person name="Teru Y."/>
            <person name="Hikima J."/>
            <person name="Kono T."/>
            <person name="Sakai M."/>
            <person name="Takano T."/>
            <person name="Hawke J.P."/>
            <person name="Takeyama H."/>
            <person name="Aoki T."/>
        </authorList>
    </citation>
    <scope>NUCLEOTIDE SEQUENCE [LARGE SCALE GENOMIC DNA]</scope>
    <source>
        <strain evidence="4">91-197</strain>
    </source>
</reference>
<evidence type="ECO:0000313" key="3">
    <source>
        <dbReference type="EMBL" id="QOD58137.1"/>
    </source>
</evidence>